<protein>
    <submittedName>
        <fullName evidence="1">Uncharacterized protein</fullName>
    </submittedName>
</protein>
<name>A0A6C0H208_9ZZZZ</name>
<dbReference type="AlphaFoldDB" id="A0A6C0H208"/>
<dbReference type="EMBL" id="MN739852">
    <property type="protein sequence ID" value="QHT74581.1"/>
    <property type="molecule type" value="Genomic_DNA"/>
</dbReference>
<reference evidence="1" key="1">
    <citation type="journal article" date="2020" name="Nature">
        <title>Giant virus diversity and host interactions through global metagenomics.</title>
        <authorList>
            <person name="Schulz F."/>
            <person name="Roux S."/>
            <person name="Paez-Espino D."/>
            <person name="Jungbluth S."/>
            <person name="Walsh D.A."/>
            <person name="Denef V.J."/>
            <person name="McMahon K.D."/>
            <person name="Konstantinidis K.T."/>
            <person name="Eloe-Fadrosh E.A."/>
            <person name="Kyrpides N.C."/>
            <person name="Woyke T."/>
        </authorList>
    </citation>
    <scope>NUCLEOTIDE SEQUENCE</scope>
    <source>
        <strain evidence="1">GVMAG-M-3300023179-59</strain>
    </source>
</reference>
<organism evidence="1">
    <name type="scientific">viral metagenome</name>
    <dbReference type="NCBI Taxonomy" id="1070528"/>
    <lineage>
        <taxon>unclassified sequences</taxon>
        <taxon>metagenomes</taxon>
        <taxon>organismal metagenomes</taxon>
    </lineage>
</organism>
<sequence length="105" mass="12288">MHIAVLVYGRLNKCVEHHSNIMESLGKNNDIDFFCSSDNSPESLINSFISLYKPILYNNRPIKYEYDLSKYSGKRSETNIHNMTCHFINKNRVLILLEEHTCCIF</sequence>
<proteinExistence type="predicted"/>
<accession>A0A6C0H208</accession>
<evidence type="ECO:0000313" key="1">
    <source>
        <dbReference type="EMBL" id="QHT74581.1"/>
    </source>
</evidence>